<dbReference type="Pfam" id="PF01612">
    <property type="entry name" value="DNA_pol_A_exo1"/>
    <property type="match status" value="1"/>
</dbReference>
<dbReference type="Proteomes" id="UP000318571">
    <property type="component" value="Chromosome 3"/>
</dbReference>
<dbReference type="Gene3D" id="3.30.420.10">
    <property type="entry name" value="Ribonuclease H-like superfamily/Ribonuclease H"/>
    <property type="match status" value="1"/>
</dbReference>
<accession>A0A553P5M7</accession>
<dbReference type="InterPro" id="IPR052408">
    <property type="entry name" value="Exonuclease_MUT-7-like"/>
</dbReference>
<feature type="region of interest" description="Disordered" evidence="1">
    <location>
        <begin position="1"/>
        <end position="103"/>
    </location>
</feature>
<dbReference type="OrthoDB" id="18193at2759"/>
<evidence type="ECO:0000313" key="5">
    <source>
        <dbReference type="Proteomes" id="UP000318571"/>
    </source>
</evidence>
<evidence type="ECO:0000259" key="3">
    <source>
        <dbReference type="Pfam" id="PF01927"/>
    </source>
</evidence>
<dbReference type="AlphaFoldDB" id="A0A553P5M7"/>
<feature type="domain" description="Mut7-C RNAse" evidence="3">
    <location>
        <begin position="723"/>
        <end position="813"/>
    </location>
</feature>
<proteinExistence type="predicted"/>
<feature type="compositionally biased region" description="Gly residues" evidence="1">
    <location>
        <begin position="83"/>
        <end position="93"/>
    </location>
</feature>
<dbReference type="STRING" id="6832.A0A553P5M7"/>
<dbReference type="PANTHER" id="PTHR47765:SF2">
    <property type="entry name" value="EXONUCLEASE MUT-7 HOMOLOG"/>
    <property type="match status" value="1"/>
</dbReference>
<name>A0A553P5M7_TIGCA</name>
<comment type="caution">
    <text evidence="4">The sequence shown here is derived from an EMBL/GenBank/DDBJ whole genome shotgun (WGS) entry which is preliminary data.</text>
</comment>
<keyword evidence="5" id="KW-1185">Reference proteome</keyword>
<evidence type="ECO:0008006" key="6">
    <source>
        <dbReference type="Google" id="ProtNLM"/>
    </source>
</evidence>
<organism evidence="4 5">
    <name type="scientific">Tigriopus californicus</name>
    <name type="common">Marine copepod</name>
    <dbReference type="NCBI Taxonomy" id="6832"/>
    <lineage>
        <taxon>Eukaryota</taxon>
        <taxon>Metazoa</taxon>
        <taxon>Ecdysozoa</taxon>
        <taxon>Arthropoda</taxon>
        <taxon>Crustacea</taxon>
        <taxon>Multicrustacea</taxon>
        <taxon>Hexanauplia</taxon>
        <taxon>Copepoda</taxon>
        <taxon>Harpacticoida</taxon>
        <taxon>Harpacticidae</taxon>
        <taxon>Tigriopus</taxon>
    </lineage>
</organism>
<feature type="domain" description="3'-5' exonuclease" evidence="2">
    <location>
        <begin position="471"/>
        <end position="654"/>
    </location>
</feature>
<dbReference type="EMBL" id="VCGU01000007">
    <property type="protein sequence ID" value="TRY72988.1"/>
    <property type="molecule type" value="Genomic_DNA"/>
</dbReference>
<gene>
    <name evidence="4" type="ORF">TCAL_08733</name>
</gene>
<evidence type="ECO:0000259" key="2">
    <source>
        <dbReference type="Pfam" id="PF01612"/>
    </source>
</evidence>
<dbReference type="InterPro" id="IPR036397">
    <property type="entry name" value="RNaseH_sf"/>
</dbReference>
<protein>
    <recommendedName>
        <fullName evidence="6">3'-5' exonuclease domain-containing protein</fullName>
    </recommendedName>
</protein>
<dbReference type="OMA" id="EQCSNWQ"/>
<evidence type="ECO:0000313" key="4">
    <source>
        <dbReference type="EMBL" id="TRY72988.1"/>
    </source>
</evidence>
<dbReference type="Pfam" id="PF01927">
    <property type="entry name" value="Mut7-C"/>
    <property type="match status" value="1"/>
</dbReference>
<dbReference type="InterPro" id="IPR002562">
    <property type="entry name" value="3'-5'_exonuclease_dom"/>
</dbReference>
<feature type="compositionally biased region" description="Pro residues" evidence="1">
    <location>
        <begin position="43"/>
        <end position="55"/>
    </location>
</feature>
<reference evidence="4 5" key="1">
    <citation type="journal article" date="2018" name="Nat. Ecol. Evol.">
        <title>Genomic signatures of mitonuclear coevolution across populations of Tigriopus californicus.</title>
        <authorList>
            <person name="Barreto F.S."/>
            <person name="Watson E.T."/>
            <person name="Lima T.G."/>
            <person name="Willett C.S."/>
            <person name="Edmands S."/>
            <person name="Li W."/>
            <person name="Burton R.S."/>
        </authorList>
    </citation>
    <scope>NUCLEOTIDE SEQUENCE [LARGE SCALE GENOMIC DNA]</scope>
    <source>
        <strain evidence="4 5">San Diego</strain>
    </source>
</reference>
<dbReference type="GO" id="GO:0003676">
    <property type="term" value="F:nucleic acid binding"/>
    <property type="evidence" value="ECO:0007669"/>
    <property type="project" value="InterPro"/>
</dbReference>
<dbReference type="InterPro" id="IPR002782">
    <property type="entry name" value="Mut7-C_RNAse_dom"/>
</dbReference>
<dbReference type="InterPro" id="IPR012337">
    <property type="entry name" value="RNaseH-like_sf"/>
</dbReference>
<dbReference type="GO" id="GO:0008408">
    <property type="term" value="F:3'-5' exonuclease activity"/>
    <property type="evidence" value="ECO:0007669"/>
    <property type="project" value="InterPro"/>
</dbReference>
<dbReference type="SUPFAM" id="SSF53098">
    <property type="entry name" value="Ribonuclease H-like"/>
    <property type="match status" value="1"/>
</dbReference>
<dbReference type="PANTHER" id="PTHR47765">
    <property type="entry name" value="3'-5' EXONUCLEASE DOMAIN-CONTAINING PROTEIN"/>
    <property type="match status" value="1"/>
</dbReference>
<evidence type="ECO:0000256" key="1">
    <source>
        <dbReference type="SAM" id="MobiDB-lite"/>
    </source>
</evidence>
<feature type="compositionally biased region" description="Low complexity" evidence="1">
    <location>
        <begin position="56"/>
        <end position="67"/>
    </location>
</feature>
<sequence>MADAGLNTPPPRGRGGMNPPTVPPPRAGRAPPRHRQYYYGRGGPPPRPGGPPPGRGPAAGQPPLRAQAWAASYHGPAIRPAGRGRGQAGGGGARPPPPPPPLVHHFQPDAAQNEVFLSLMAGPEGGVGPLAVFEQRLADHWTRSDQPHRALLAFLTRCPDFKRGKTGPHELSAKLFTAFTKWRPAPSSSQAFDELTPEFQWQACEQFVHARHLHHFAMVVRLISPLKVESARLASLVQVEVDRRNYSRAAAIATTLGVQTAFEFCDICVPCLLENAIERVEDYVEPHPELQIQLVQFLDGITTNNAAQLSALWRSYPWIQTKSPRLSGKSLGKLIERLLKKFELDPKMAPLHTKTRTFLAFRYQVLTKNEPTTRLENWRDLVGEFVGKDLELAYTLVNLLTNGRSIDPDFKEAQFWANKLDLDRRRLPYGIDDDFEDPLSGNGDDADENWDEDQNGGKFYALRLPRERILMIDTQPAFRDFLAVLAEETVSGYDSETLPMTSDGVALMQVAFPDQVFLLDANALSGKLSHEDWTGFVQGYFNNPNLLKLGFGLAPDLKNMERFHPAFANLRQTAKRVLDLDPLHRQLFLASNQVLIASYTSDNRGLSGFVESIFGLPLDKRDQISHWDKRPLSESQTIYAALDAFVLLDLYNQILALSEVRGQKDHVYKVIETTIKFGNKLEKNEKKLNSAEEKAMRKEMANLRLSQPVQPLNKEPISVRDIRIACDGMLQGLCKKLRLHGIDTRTIENFESTERLGEIAQEEKRMILTRGVKSFVKLKKFVPPGFILIIQDDLLDHQVEEVLHYFNIRMSPDDFFS</sequence>
<dbReference type="GO" id="GO:0006139">
    <property type="term" value="P:nucleobase-containing compound metabolic process"/>
    <property type="evidence" value="ECO:0007669"/>
    <property type="project" value="InterPro"/>
</dbReference>